<dbReference type="Proteomes" id="UP000252008">
    <property type="component" value="Unassembled WGS sequence"/>
</dbReference>
<name>A0A375YK19_MYCPF</name>
<proteinExistence type="predicted"/>
<reference evidence="2 3" key="1">
    <citation type="submission" date="2018-05" db="EMBL/GenBank/DDBJ databases">
        <authorList>
            <consortium name="IHU Genomes"/>
        </authorList>
    </citation>
    <scope>NUCLEOTIDE SEQUENCE [LARGE SCALE GENOMIC DNA]</scope>
    <source>
        <strain evidence="2 3">P7335</strain>
    </source>
</reference>
<dbReference type="RefSeq" id="WP_083145653.1">
    <property type="nucleotide sequence ID" value="NZ_MVID01000025.1"/>
</dbReference>
<dbReference type="Pfam" id="PF04248">
    <property type="entry name" value="NTP_transf_9"/>
    <property type="match status" value="1"/>
</dbReference>
<dbReference type="PANTHER" id="PTHR34310">
    <property type="entry name" value="DUF427 DOMAIN PROTEIN (AFU_ORTHOLOGUE AFUA_3G02220)"/>
    <property type="match status" value="1"/>
</dbReference>
<sequence>MSLVAGRGPLSGDRAGRFSPQVTGDLVYIEPHPRRVRAVRDGRTVIDTEAVMMVHRRGAPLSYAFVATDVGDLPTTPVPEAPEFVTVPWTAADTWFEEGRRLVHYPPNPYHRVDCRPTSRKLCVRAADVTLVDTADTTILFETALPPRLYVHPSAVRTDVLRRSDTSSYCNYKGYATYWHVQLDGTVVEDAAWSYDDPLPESTPIGGFLSFDETKLTVRAELP</sequence>
<evidence type="ECO:0000313" key="3">
    <source>
        <dbReference type="Proteomes" id="UP000252008"/>
    </source>
</evidence>
<accession>A0A375YK19</accession>
<feature type="domain" description="DUF427" evidence="1">
    <location>
        <begin position="124"/>
        <end position="213"/>
    </location>
</feature>
<dbReference type="PANTHER" id="PTHR34310:SF9">
    <property type="entry name" value="BLR5716 PROTEIN"/>
    <property type="match status" value="1"/>
</dbReference>
<organism evidence="2 3">
    <name type="scientific">Mycolicibacterium parafortuitum</name>
    <name type="common">Mycobacterium parafortuitum</name>
    <dbReference type="NCBI Taxonomy" id="39692"/>
    <lineage>
        <taxon>Bacteria</taxon>
        <taxon>Bacillati</taxon>
        <taxon>Actinomycetota</taxon>
        <taxon>Actinomycetes</taxon>
        <taxon>Mycobacteriales</taxon>
        <taxon>Mycobacteriaceae</taxon>
        <taxon>Mycolicibacterium</taxon>
    </lineage>
</organism>
<dbReference type="InterPro" id="IPR007361">
    <property type="entry name" value="DUF427"/>
</dbReference>
<dbReference type="Gene3D" id="2.170.150.40">
    <property type="entry name" value="Domain of unknown function (DUF427)"/>
    <property type="match status" value="1"/>
</dbReference>
<protein>
    <recommendedName>
        <fullName evidence="1">DUF427 domain-containing protein</fullName>
    </recommendedName>
</protein>
<dbReference type="AlphaFoldDB" id="A0A375YK19"/>
<dbReference type="InterPro" id="IPR038694">
    <property type="entry name" value="DUF427_sf"/>
</dbReference>
<dbReference type="STRING" id="39692.BST38_22265"/>
<keyword evidence="3" id="KW-1185">Reference proteome</keyword>
<evidence type="ECO:0000313" key="2">
    <source>
        <dbReference type="EMBL" id="SRX81334.1"/>
    </source>
</evidence>
<dbReference type="EMBL" id="UEGS01000001">
    <property type="protein sequence ID" value="SRX81334.1"/>
    <property type="molecule type" value="Genomic_DNA"/>
</dbReference>
<gene>
    <name evidence="2" type="ORF">MPP7335_03083</name>
</gene>
<evidence type="ECO:0000259" key="1">
    <source>
        <dbReference type="Pfam" id="PF04248"/>
    </source>
</evidence>